<comment type="caution">
    <text evidence="2">The sequence shown here is derived from an EMBL/GenBank/DDBJ whole genome shotgun (WGS) entry which is preliminary data.</text>
</comment>
<dbReference type="EMBL" id="JBHULR010000009">
    <property type="protein sequence ID" value="MFD2549064.1"/>
    <property type="molecule type" value="Genomic_DNA"/>
</dbReference>
<name>A0ABW5KK96_9SPHI</name>
<evidence type="ECO:0000313" key="3">
    <source>
        <dbReference type="Proteomes" id="UP001597545"/>
    </source>
</evidence>
<dbReference type="Proteomes" id="UP001597545">
    <property type="component" value="Unassembled WGS sequence"/>
</dbReference>
<evidence type="ECO:0000313" key="2">
    <source>
        <dbReference type="EMBL" id="MFD2549064.1"/>
    </source>
</evidence>
<accession>A0ABW5KK96</accession>
<feature type="domain" description="HEPN AbiU2-like" evidence="1">
    <location>
        <begin position="78"/>
        <end position="186"/>
    </location>
</feature>
<dbReference type="RefSeq" id="WP_380905384.1">
    <property type="nucleotide sequence ID" value="NZ_JBHUEG010000009.1"/>
</dbReference>
<protein>
    <recommendedName>
        <fullName evidence="1">HEPN AbiU2-like domain-containing protein</fullName>
    </recommendedName>
</protein>
<proteinExistence type="predicted"/>
<evidence type="ECO:0000259" key="1">
    <source>
        <dbReference type="Pfam" id="PF18734"/>
    </source>
</evidence>
<keyword evidence="3" id="KW-1185">Reference proteome</keyword>
<reference evidence="3" key="1">
    <citation type="journal article" date="2019" name="Int. J. Syst. Evol. Microbiol.">
        <title>The Global Catalogue of Microorganisms (GCM) 10K type strain sequencing project: providing services to taxonomists for standard genome sequencing and annotation.</title>
        <authorList>
            <consortium name="The Broad Institute Genomics Platform"/>
            <consortium name="The Broad Institute Genome Sequencing Center for Infectious Disease"/>
            <person name="Wu L."/>
            <person name="Ma J."/>
        </authorList>
    </citation>
    <scope>NUCLEOTIDE SEQUENCE [LARGE SCALE GENOMIC DNA]</scope>
    <source>
        <strain evidence="3">KCTC 42662</strain>
    </source>
</reference>
<gene>
    <name evidence="2" type="ORF">ACFSR5_15550</name>
</gene>
<organism evidence="2 3">
    <name type="scientific">Sphingobacterium suaedae</name>
    <dbReference type="NCBI Taxonomy" id="1686402"/>
    <lineage>
        <taxon>Bacteria</taxon>
        <taxon>Pseudomonadati</taxon>
        <taxon>Bacteroidota</taxon>
        <taxon>Sphingobacteriia</taxon>
        <taxon>Sphingobacteriales</taxon>
        <taxon>Sphingobacteriaceae</taxon>
        <taxon>Sphingobacterium</taxon>
    </lineage>
</organism>
<sequence length="238" mass="28436">MENINKCKELTGKIYVLYIKSKVALAEAHITRSPKLYFEKFNIRNDPEINIEIIDYLVTRESPVYAELSRKSWVLFVLEITKILSRSKGEKFSIGKLYNKLLNKEFKENISLDCFNEVLKVIDDNDQDSTLNKLKLLRDKFYAHTDDQINILTQDLFPTYNEVWDLMNVIERFLVAIYSEYDAGIDLRIDRFLNKYAREFEKTYKYFQNTMDTADTYRLERHFSKLEIEGFRKKTQHT</sequence>
<dbReference type="Pfam" id="PF18734">
    <property type="entry name" value="HEPN_AbiU2"/>
    <property type="match status" value="1"/>
</dbReference>
<dbReference type="InterPro" id="IPR040704">
    <property type="entry name" value="HEPN_AbiU2"/>
</dbReference>